<keyword evidence="2" id="KW-1185">Reference proteome</keyword>
<evidence type="ECO:0000313" key="1">
    <source>
        <dbReference type="EMBL" id="KAE9391419.1"/>
    </source>
</evidence>
<gene>
    <name evidence="1" type="ORF">BT96DRAFT_309892</name>
</gene>
<dbReference type="Proteomes" id="UP000799118">
    <property type="component" value="Unassembled WGS sequence"/>
</dbReference>
<sequence length="88" mass="10040">MNATVRLRPKSGLGFALVLLLHVGTACNMLSYVYDSIMYMTSLLIPKRSQDRVSIHMSTIYSHTHTRTHSYTDPHWPHTYHIPLQTGA</sequence>
<dbReference type="AlphaFoldDB" id="A0A6A4GZN7"/>
<organism evidence="1 2">
    <name type="scientific">Gymnopus androsaceus JB14</name>
    <dbReference type="NCBI Taxonomy" id="1447944"/>
    <lineage>
        <taxon>Eukaryota</taxon>
        <taxon>Fungi</taxon>
        <taxon>Dikarya</taxon>
        <taxon>Basidiomycota</taxon>
        <taxon>Agaricomycotina</taxon>
        <taxon>Agaricomycetes</taxon>
        <taxon>Agaricomycetidae</taxon>
        <taxon>Agaricales</taxon>
        <taxon>Marasmiineae</taxon>
        <taxon>Omphalotaceae</taxon>
        <taxon>Gymnopus</taxon>
    </lineage>
</organism>
<evidence type="ECO:0000313" key="2">
    <source>
        <dbReference type="Proteomes" id="UP000799118"/>
    </source>
</evidence>
<dbReference type="PROSITE" id="PS51257">
    <property type="entry name" value="PROKAR_LIPOPROTEIN"/>
    <property type="match status" value="1"/>
</dbReference>
<dbReference type="EMBL" id="ML769625">
    <property type="protein sequence ID" value="KAE9391419.1"/>
    <property type="molecule type" value="Genomic_DNA"/>
</dbReference>
<proteinExistence type="predicted"/>
<reference evidence="1" key="1">
    <citation type="journal article" date="2019" name="Environ. Microbiol.">
        <title>Fungal ecological strategies reflected in gene transcription - a case study of two litter decomposers.</title>
        <authorList>
            <person name="Barbi F."/>
            <person name="Kohler A."/>
            <person name="Barry K."/>
            <person name="Baskaran P."/>
            <person name="Daum C."/>
            <person name="Fauchery L."/>
            <person name="Ihrmark K."/>
            <person name="Kuo A."/>
            <person name="LaButti K."/>
            <person name="Lipzen A."/>
            <person name="Morin E."/>
            <person name="Grigoriev I.V."/>
            <person name="Henrissat B."/>
            <person name="Lindahl B."/>
            <person name="Martin F."/>
        </authorList>
    </citation>
    <scope>NUCLEOTIDE SEQUENCE</scope>
    <source>
        <strain evidence="1">JB14</strain>
    </source>
</reference>
<name>A0A6A4GZN7_9AGAR</name>
<protein>
    <submittedName>
        <fullName evidence="1">Uncharacterized protein</fullName>
    </submittedName>
</protein>
<accession>A0A6A4GZN7</accession>